<protein>
    <submittedName>
        <fullName evidence="1">Uncharacterized protein</fullName>
    </submittedName>
</protein>
<sequence>ALEEWIQTVPGKNVTLAKEVIFQTVISCYYYMVCEKANVLKKGNAAVNKKKKAYDRVERDNQKYMTFVAFEKHCSKHAENEDASFSLCQNIVNQIYDDVLSTYFDYVDIIKQNEEVTSVTKAFIAKCCEVIWCLLCMETNEKTVLLYPLEFHSNQDNTPQEFIIEWFEFEHKADTNDTDMYLSFPGIVQIDKHDPARSTLLCKAKVFMK</sequence>
<evidence type="ECO:0000313" key="1">
    <source>
        <dbReference type="EMBL" id="ETO03530.1"/>
    </source>
</evidence>
<feature type="non-terminal residue" evidence="1">
    <location>
        <position position="1"/>
    </location>
</feature>
<comment type="caution">
    <text evidence="1">The sequence shown here is derived from an EMBL/GenBank/DDBJ whole genome shotgun (WGS) entry which is preliminary data.</text>
</comment>
<evidence type="ECO:0000313" key="2">
    <source>
        <dbReference type="Proteomes" id="UP000023152"/>
    </source>
</evidence>
<dbReference type="AlphaFoldDB" id="X6LS00"/>
<name>X6LS00_RETFI</name>
<organism evidence="1 2">
    <name type="scientific">Reticulomyxa filosa</name>
    <dbReference type="NCBI Taxonomy" id="46433"/>
    <lineage>
        <taxon>Eukaryota</taxon>
        <taxon>Sar</taxon>
        <taxon>Rhizaria</taxon>
        <taxon>Retaria</taxon>
        <taxon>Foraminifera</taxon>
        <taxon>Monothalamids</taxon>
        <taxon>Reticulomyxidae</taxon>
        <taxon>Reticulomyxa</taxon>
    </lineage>
</organism>
<accession>X6LS00</accession>
<dbReference type="Proteomes" id="UP000023152">
    <property type="component" value="Unassembled WGS sequence"/>
</dbReference>
<keyword evidence="2" id="KW-1185">Reference proteome</keyword>
<dbReference type="EMBL" id="ASPP01033042">
    <property type="protein sequence ID" value="ETO03530.1"/>
    <property type="molecule type" value="Genomic_DNA"/>
</dbReference>
<reference evidence="1 2" key="1">
    <citation type="journal article" date="2013" name="Curr. Biol.">
        <title>The Genome of the Foraminiferan Reticulomyxa filosa.</title>
        <authorList>
            <person name="Glockner G."/>
            <person name="Hulsmann N."/>
            <person name="Schleicher M."/>
            <person name="Noegel A.A."/>
            <person name="Eichinger L."/>
            <person name="Gallinger C."/>
            <person name="Pawlowski J."/>
            <person name="Sierra R."/>
            <person name="Euteneuer U."/>
            <person name="Pillet L."/>
            <person name="Moustafa A."/>
            <person name="Platzer M."/>
            <person name="Groth M."/>
            <person name="Szafranski K."/>
            <person name="Schliwa M."/>
        </authorList>
    </citation>
    <scope>NUCLEOTIDE SEQUENCE [LARGE SCALE GENOMIC DNA]</scope>
</reference>
<proteinExistence type="predicted"/>
<gene>
    <name evidence="1" type="ORF">RFI_33876</name>
</gene>